<dbReference type="EMBL" id="JBDFQZ010000002">
    <property type="protein sequence ID" value="KAK9749991.1"/>
    <property type="molecule type" value="Genomic_DNA"/>
</dbReference>
<dbReference type="PRINTS" id="PR01100">
    <property type="entry name" value="SHIKIMTKNASE"/>
</dbReference>
<dbReference type="Pfam" id="PF01202">
    <property type="entry name" value="SKI"/>
    <property type="match status" value="1"/>
</dbReference>
<evidence type="ECO:0000313" key="5">
    <source>
        <dbReference type="Proteomes" id="UP001443914"/>
    </source>
</evidence>
<keyword evidence="5" id="KW-1185">Reference proteome</keyword>
<protein>
    <recommendedName>
        <fullName evidence="6">Inactive shikimate kinase like 1, chloroplastic</fullName>
    </recommendedName>
</protein>
<evidence type="ECO:0000256" key="1">
    <source>
        <dbReference type="ARBA" id="ARBA00004229"/>
    </source>
</evidence>
<organism evidence="4 5">
    <name type="scientific">Saponaria officinalis</name>
    <name type="common">Common soapwort</name>
    <name type="synonym">Lychnis saponaria</name>
    <dbReference type="NCBI Taxonomy" id="3572"/>
    <lineage>
        <taxon>Eukaryota</taxon>
        <taxon>Viridiplantae</taxon>
        <taxon>Streptophyta</taxon>
        <taxon>Embryophyta</taxon>
        <taxon>Tracheophyta</taxon>
        <taxon>Spermatophyta</taxon>
        <taxon>Magnoliopsida</taxon>
        <taxon>eudicotyledons</taxon>
        <taxon>Gunneridae</taxon>
        <taxon>Pentapetalae</taxon>
        <taxon>Caryophyllales</taxon>
        <taxon>Caryophyllaceae</taxon>
        <taxon>Caryophylleae</taxon>
        <taxon>Saponaria</taxon>
    </lineage>
</organism>
<gene>
    <name evidence="4" type="ORF">RND81_02G164500</name>
</gene>
<name>A0AAW1MVW4_SAPOF</name>
<dbReference type="InterPro" id="IPR031322">
    <property type="entry name" value="Shikimate/glucono_kinase"/>
</dbReference>
<feature type="region of interest" description="Disordered" evidence="3">
    <location>
        <begin position="141"/>
        <end position="160"/>
    </location>
</feature>
<proteinExistence type="inferred from homology"/>
<dbReference type="CDD" id="cd00464">
    <property type="entry name" value="SK"/>
    <property type="match status" value="1"/>
</dbReference>
<dbReference type="InterPro" id="IPR000623">
    <property type="entry name" value="Shikimate_kinase/TSH1"/>
</dbReference>
<comment type="subcellular location">
    <subcellularLocation>
        <location evidence="1">Plastid</location>
        <location evidence="1">Chloroplast</location>
    </subcellularLocation>
</comment>
<sequence>MEISTGIHTIGSTVKLPFFSQVPLLSKLNYPLHNSPSSLHSTPQVPFKWRHKFSTTPALSDDTTSSLSVATGPDDAAASVSDDLSFVVKKKAMDLSSDLKGTSIFLIGMNSAMKSMIGQVIADSLRYYYFDSDSVVEEAAGKDSSGRSLKERDEDGFRDSETEVLKQLSSMVRLVVSAGNGAVQSATNLALLRHGISVWIDVPLDMIAKELIGDDDQSPMSNISSPDSFSVALARLTKLYEEHKGGYATADATISLQRVASKCAYDDFEHVTAEDMALEVLNEIEKLTRVKKMMEQAGRPF</sequence>
<dbReference type="PANTHER" id="PTHR21087">
    <property type="entry name" value="SHIKIMATE KINASE"/>
    <property type="match status" value="1"/>
</dbReference>
<evidence type="ECO:0000256" key="2">
    <source>
        <dbReference type="ARBA" id="ARBA00006997"/>
    </source>
</evidence>
<dbReference type="FunFam" id="3.40.50.300:FF:001033">
    <property type="entry name" value="Shikimate kinase 2, chloroplastic"/>
    <property type="match status" value="1"/>
</dbReference>
<dbReference type="Proteomes" id="UP001443914">
    <property type="component" value="Unassembled WGS sequence"/>
</dbReference>
<dbReference type="SUPFAM" id="SSF52540">
    <property type="entry name" value="P-loop containing nucleoside triphosphate hydrolases"/>
    <property type="match status" value="1"/>
</dbReference>
<evidence type="ECO:0000313" key="4">
    <source>
        <dbReference type="EMBL" id="KAK9749991.1"/>
    </source>
</evidence>
<dbReference type="Gene3D" id="3.40.50.300">
    <property type="entry name" value="P-loop containing nucleotide triphosphate hydrolases"/>
    <property type="match status" value="1"/>
</dbReference>
<dbReference type="GO" id="GO:0009507">
    <property type="term" value="C:chloroplast"/>
    <property type="evidence" value="ECO:0007669"/>
    <property type="project" value="UniProtKB-SubCell"/>
</dbReference>
<dbReference type="PANTHER" id="PTHR21087:SF4">
    <property type="entry name" value="INACTIVE SHIKIMATE KINASE LIKE 1, CHLOROPLASTIC-RELATED"/>
    <property type="match status" value="1"/>
</dbReference>
<evidence type="ECO:0008006" key="6">
    <source>
        <dbReference type="Google" id="ProtNLM"/>
    </source>
</evidence>
<dbReference type="InterPro" id="IPR027417">
    <property type="entry name" value="P-loop_NTPase"/>
</dbReference>
<reference evidence="4" key="1">
    <citation type="submission" date="2024-03" db="EMBL/GenBank/DDBJ databases">
        <title>WGS assembly of Saponaria officinalis var. Norfolk2.</title>
        <authorList>
            <person name="Jenkins J."/>
            <person name="Shu S."/>
            <person name="Grimwood J."/>
            <person name="Barry K."/>
            <person name="Goodstein D."/>
            <person name="Schmutz J."/>
            <person name="Leebens-Mack J."/>
            <person name="Osbourn A."/>
        </authorList>
    </citation>
    <scope>NUCLEOTIDE SEQUENCE [LARGE SCALE GENOMIC DNA]</scope>
    <source>
        <strain evidence="4">JIC</strain>
    </source>
</reference>
<dbReference type="GO" id="GO:0005829">
    <property type="term" value="C:cytosol"/>
    <property type="evidence" value="ECO:0007669"/>
    <property type="project" value="TreeGrafter"/>
</dbReference>
<comment type="similarity">
    <text evidence="2">Belongs to the shikimate kinase family.</text>
</comment>
<dbReference type="HAMAP" id="MF_00109">
    <property type="entry name" value="Shikimate_kinase"/>
    <property type="match status" value="1"/>
</dbReference>
<accession>A0AAW1MVW4</accession>
<evidence type="ECO:0000256" key="3">
    <source>
        <dbReference type="SAM" id="MobiDB-lite"/>
    </source>
</evidence>
<dbReference type="AlphaFoldDB" id="A0AAW1MVW4"/>
<comment type="caution">
    <text evidence="4">The sequence shown here is derived from an EMBL/GenBank/DDBJ whole genome shotgun (WGS) entry which is preliminary data.</text>
</comment>